<evidence type="ECO:0000256" key="1">
    <source>
        <dbReference type="ARBA" id="ARBA00004141"/>
    </source>
</evidence>
<reference evidence="8" key="1">
    <citation type="submission" date="2021-01" db="EMBL/GenBank/DDBJ databases">
        <title>Modified the classification status of verrucomicrobia.</title>
        <authorList>
            <person name="Feng X."/>
        </authorList>
    </citation>
    <scope>NUCLEOTIDE SEQUENCE</scope>
    <source>
        <strain evidence="8">KCTC 22041</strain>
    </source>
</reference>
<dbReference type="Gene3D" id="3.40.50.280">
    <property type="entry name" value="Cobalamin-binding domain"/>
    <property type="match status" value="1"/>
</dbReference>
<evidence type="ECO:0000256" key="6">
    <source>
        <dbReference type="SAM" id="Phobius"/>
    </source>
</evidence>
<dbReference type="InterPro" id="IPR006158">
    <property type="entry name" value="Cobalamin-bd"/>
</dbReference>
<keyword evidence="5 6" id="KW-0472">Membrane</keyword>
<dbReference type="PANTHER" id="PTHR43102:SF2">
    <property type="entry name" value="GAF DOMAIN-CONTAINING PROTEIN"/>
    <property type="match status" value="1"/>
</dbReference>
<dbReference type="EMBL" id="JAENIJ010000005">
    <property type="protein sequence ID" value="MBK1881644.1"/>
    <property type="molecule type" value="Genomic_DNA"/>
</dbReference>
<keyword evidence="3 6" id="KW-0812">Transmembrane</keyword>
<dbReference type="SUPFAM" id="SSF55781">
    <property type="entry name" value="GAF domain-like"/>
    <property type="match status" value="1"/>
</dbReference>
<dbReference type="Pfam" id="PF01594">
    <property type="entry name" value="AI-2E_transport"/>
    <property type="match status" value="1"/>
</dbReference>
<dbReference type="RefSeq" id="WP_200268028.1">
    <property type="nucleotide sequence ID" value="NZ_JAENIJ010000005.1"/>
</dbReference>
<feature type="transmembrane region" description="Helical" evidence="6">
    <location>
        <begin position="181"/>
        <end position="204"/>
    </location>
</feature>
<feature type="transmembrane region" description="Helical" evidence="6">
    <location>
        <begin position="326"/>
        <end position="346"/>
    </location>
</feature>
<evidence type="ECO:0000256" key="2">
    <source>
        <dbReference type="ARBA" id="ARBA00009773"/>
    </source>
</evidence>
<feature type="transmembrane region" description="Helical" evidence="6">
    <location>
        <begin position="38"/>
        <end position="57"/>
    </location>
</feature>
<dbReference type="InterPro" id="IPR029016">
    <property type="entry name" value="GAF-like_dom_sf"/>
</dbReference>
<sequence>MPFPKSRTSSAEAIIGLWTISLTTFIIAALYFGRELLTPLALAGLLTFLLTPLVNRLQRWVGRVASVLIVVAMIFAMTVTAGYVLTRQVMDLGMQLPGYKENIRTKLQAIHVPSNGALTKLSETFDDLKEDIPGAHGLIGKDGESTDKVKQVAPLSDEAQALPVKVVAAPDPTPLELFQMVVAPVVGPLGTTALVLLLLIFMLLKRDDLRARIIRLIGQGRISATTSAMDDAAARVTRYLLMQLVVNVTYGIPVAIGLYFIGVPNAILWGTFATVLRFIPYVGPWIAASFPVILSLAVSTDWTTPMLTVGLFIVLELLSNNVMEPWLYGSSTGVSSLALIVAAVFWTYIWGPVGLVMATPITVCLAVMGRHIPKLAFLSIILSDERALTPAEDCYHRLLRPGGQDELELAEDFLKQHTLTDFHDFMLMPALIAGGRDHRLGHLNKDQIDQLELAVEELILELDDRLPAVARLDRKAWEEYEPKRPPCLVCCVPARARRDWLGGRMLDQALHRLAFETTHGSSRMVTSERLDLVRESGADVVCISVVEPTTTAHARYLAMKVREKYPMKKIMVGLWGIKSIDPETEKTLLDAGADVVVKGISQATAALERIARPLAIEMVKAPIPDDEAERVKALASTGALESSDDFTYFTDKLSRIFEIPMAMLSLIDGRLQHFKAETGLPVPFSKKGHTKREISICGHVVANNEMMIVQDLKRDRRFANNPIVQEHGFRFYAGAPIRSAEGHAIGALCLIDTNARDFSQRERRLLNEYASDISEEINRKVKKTISPNA</sequence>
<evidence type="ECO:0000256" key="4">
    <source>
        <dbReference type="ARBA" id="ARBA00022989"/>
    </source>
</evidence>
<comment type="caution">
    <text evidence="8">The sequence shown here is derived from an EMBL/GenBank/DDBJ whole genome shotgun (WGS) entry which is preliminary data.</text>
</comment>
<dbReference type="GO" id="GO:0031419">
    <property type="term" value="F:cobalamin binding"/>
    <property type="evidence" value="ECO:0007669"/>
    <property type="project" value="InterPro"/>
</dbReference>
<feature type="transmembrane region" description="Helical" evidence="6">
    <location>
        <begin position="12"/>
        <end position="32"/>
    </location>
</feature>
<dbReference type="InterPro" id="IPR003018">
    <property type="entry name" value="GAF"/>
</dbReference>
<dbReference type="Proteomes" id="UP000603141">
    <property type="component" value="Unassembled WGS sequence"/>
</dbReference>
<feature type="transmembrane region" description="Helical" evidence="6">
    <location>
        <begin position="64"/>
        <end position="85"/>
    </location>
</feature>
<feature type="domain" description="B12-binding" evidence="7">
    <location>
        <begin position="484"/>
        <end position="621"/>
    </location>
</feature>
<evidence type="ECO:0000259" key="7">
    <source>
        <dbReference type="PROSITE" id="PS51332"/>
    </source>
</evidence>
<dbReference type="GO" id="GO:0046872">
    <property type="term" value="F:metal ion binding"/>
    <property type="evidence" value="ECO:0007669"/>
    <property type="project" value="InterPro"/>
</dbReference>
<evidence type="ECO:0000313" key="8">
    <source>
        <dbReference type="EMBL" id="MBK1881644.1"/>
    </source>
</evidence>
<name>A0A934VVL6_9BACT</name>
<dbReference type="AlphaFoldDB" id="A0A934VVL6"/>
<gene>
    <name evidence="8" type="ORF">JIN85_04420</name>
</gene>
<protein>
    <submittedName>
        <fullName evidence="8">AI-2E family transporter</fullName>
    </submittedName>
</protein>
<comment type="subcellular location">
    <subcellularLocation>
        <location evidence="1">Membrane</location>
        <topology evidence="1">Multi-pass membrane protein</topology>
    </subcellularLocation>
</comment>
<dbReference type="SMART" id="SM00065">
    <property type="entry name" value="GAF"/>
    <property type="match status" value="1"/>
</dbReference>
<feature type="transmembrane region" description="Helical" evidence="6">
    <location>
        <begin position="239"/>
        <end position="261"/>
    </location>
</feature>
<dbReference type="Gene3D" id="3.30.450.40">
    <property type="match status" value="1"/>
</dbReference>
<accession>A0A934VVL6</accession>
<evidence type="ECO:0000256" key="3">
    <source>
        <dbReference type="ARBA" id="ARBA00022692"/>
    </source>
</evidence>
<keyword evidence="4 6" id="KW-1133">Transmembrane helix</keyword>
<comment type="similarity">
    <text evidence="2">Belongs to the autoinducer-2 exporter (AI-2E) (TC 2.A.86) family.</text>
</comment>
<evidence type="ECO:0000313" key="9">
    <source>
        <dbReference type="Proteomes" id="UP000603141"/>
    </source>
</evidence>
<dbReference type="PROSITE" id="PS51332">
    <property type="entry name" value="B12_BINDING"/>
    <property type="match status" value="1"/>
</dbReference>
<dbReference type="InterPro" id="IPR002549">
    <property type="entry name" value="AI-2E-like"/>
</dbReference>
<dbReference type="PANTHER" id="PTHR43102">
    <property type="entry name" value="SLR1143 PROTEIN"/>
    <property type="match status" value="1"/>
</dbReference>
<dbReference type="GO" id="GO:0016020">
    <property type="term" value="C:membrane"/>
    <property type="evidence" value="ECO:0007669"/>
    <property type="project" value="UniProtKB-SubCell"/>
</dbReference>
<keyword evidence="9" id="KW-1185">Reference proteome</keyword>
<organism evidence="8 9">
    <name type="scientific">Luteolibacter pohnpeiensis</name>
    <dbReference type="NCBI Taxonomy" id="454153"/>
    <lineage>
        <taxon>Bacteria</taxon>
        <taxon>Pseudomonadati</taxon>
        <taxon>Verrucomicrobiota</taxon>
        <taxon>Verrucomicrobiia</taxon>
        <taxon>Verrucomicrobiales</taxon>
        <taxon>Verrucomicrobiaceae</taxon>
        <taxon>Luteolibacter</taxon>
    </lineage>
</organism>
<proteinExistence type="inferred from homology"/>
<evidence type="ECO:0000256" key="5">
    <source>
        <dbReference type="ARBA" id="ARBA00023136"/>
    </source>
</evidence>
<dbReference type="Pfam" id="PF01590">
    <property type="entry name" value="GAF"/>
    <property type="match status" value="1"/>
</dbReference>